<evidence type="ECO:0000256" key="4">
    <source>
        <dbReference type="ARBA" id="ARBA00022692"/>
    </source>
</evidence>
<dbReference type="Proteomes" id="UP001524944">
    <property type="component" value="Unassembled WGS sequence"/>
</dbReference>
<accession>A0ABT1Y1E6</accession>
<dbReference type="PANTHER" id="PTHR30047">
    <property type="entry name" value="HIGH-AFFINITY CHOLINE TRANSPORT PROTEIN-RELATED"/>
    <property type="match status" value="1"/>
</dbReference>
<evidence type="ECO:0000256" key="7">
    <source>
        <dbReference type="SAM" id="Phobius"/>
    </source>
</evidence>
<dbReference type="RefSeq" id="WP_257911525.1">
    <property type="nucleotide sequence ID" value="NZ_JANPWE010000001.1"/>
</dbReference>
<dbReference type="PANTHER" id="PTHR30047:SF11">
    <property type="entry name" value="L-CARNITINE_GAMMA-BUTYROBETAINE ANTIPORTER"/>
    <property type="match status" value="1"/>
</dbReference>
<keyword evidence="4 7" id="KW-0812">Transmembrane</keyword>
<evidence type="ECO:0000313" key="8">
    <source>
        <dbReference type="EMBL" id="MCR6544015.1"/>
    </source>
</evidence>
<reference evidence="8 9" key="1">
    <citation type="submission" date="2022-08" db="EMBL/GenBank/DDBJ databases">
        <title>Proteogenomics of the novel Dehalobacterium formicoaceticum strain EZ94 highlights a key role of methyltransferases during anaerobic dichloromethane degradation.</title>
        <authorList>
            <person name="Wasmund K."/>
        </authorList>
    </citation>
    <scope>NUCLEOTIDE SEQUENCE [LARGE SCALE GENOMIC DNA]</scope>
    <source>
        <strain evidence="8 9">EZ94</strain>
    </source>
</reference>
<feature type="transmembrane region" description="Helical" evidence="7">
    <location>
        <begin position="16"/>
        <end position="36"/>
    </location>
</feature>
<feature type="transmembrane region" description="Helical" evidence="7">
    <location>
        <begin position="56"/>
        <end position="74"/>
    </location>
</feature>
<feature type="transmembrane region" description="Helical" evidence="7">
    <location>
        <begin position="457"/>
        <end position="476"/>
    </location>
</feature>
<evidence type="ECO:0000313" key="9">
    <source>
        <dbReference type="Proteomes" id="UP001524944"/>
    </source>
</evidence>
<gene>
    <name evidence="8" type="primary">caiT</name>
    <name evidence="8" type="ORF">NVS47_00520</name>
</gene>
<dbReference type="PROSITE" id="PS51257">
    <property type="entry name" value="PROKAR_LIPOPROTEIN"/>
    <property type="match status" value="1"/>
</dbReference>
<dbReference type="Pfam" id="PF02028">
    <property type="entry name" value="BCCT"/>
    <property type="match status" value="1"/>
</dbReference>
<dbReference type="NCBIfam" id="NF002887">
    <property type="entry name" value="PRK03356.1"/>
    <property type="match status" value="1"/>
</dbReference>
<keyword evidence="6 7" id="KW-0472">Membrane</keyword>
<keyword evidence="5 7" id="KW-1133">Transmembrane helix</keyword>
<feature type="transmembrane region" description="Helical" evidence="7">
    <location>
        <begin position="482"/>
        <end position="502"/>
    </location>
</feature>
<evidence type="ECO:0000256" key="6">
    <source>
        <dbReference type="ARBA" id="ARBA00023136"/>
    </source>
</evidence>
<dbReference type="InterPro" id="IPR000060">
    <property type="entry name" value="BCCT_transptr"/>
</dbReference>
<feature type="transmembrane region" description="Helical" evidence="7">
    <location>
        <begin position="353"/>
        <end position="375"/>
    </location>
</feature>
<name>A0ABT1Y1E6_9FIRM</name>
<evidence type="ECO:0000256" key="5">
    <source>
        <dbReference type="ARBA" id="ARBA00022989"/>
    </source>
</evidence>
<evidence type="ECO:0000256" key="2">
    <source>
        <dbReference type="ARBA" id="ARBA00022448"/>
    </source>
</evidence>
<comment type="subcellular location">
    <subcellularLocation>
        <location evidence="1">Cell membrane</location>
        <topology evidence="1">Multi-pass membrane protein</topology>
    </subcellularLocation>
</comment>
<feature type="transmembrane region" description="Helical" evidence="7">
    <location>
        <begin position="413"/>
        <end position="437"/>
    </location>
</feature>
<proteinExistence type="predicted"/>
<dbReference type="NCBIfam" id="TIGR00842">
    <property type="entry name" value="bcct"/>
    <property type="match status" value="1"/>
</dbReference>
<feature type="transmembrane region" description="Helical" evidence="7">
    <location>
        <begin position="236"/>
        <end position="254"/>
    </location>
</feature>
<keyword evidence="2" id="KW-0813">Transport</keyword>
<dbReference type="EMBL" id="JANPWE010000001">
    <property type="protein sequence ID" value="MCR6544015.1"/>
    <property type="molecule type" value="Genomic_DNA"/>
</dbReference>
<comment type="caution">
    <text evidence="8">The sequence shown here is derived from an EMBL/GenBank/DDBJ whole genome shotgun (WGS) entry which is preliminary data.</text>
</comment>
<feature type="transmembrane region" description="Helical" evidence="7">
    <location>
        <begin position="321"/>
        <end position="341"/>
    </location>
</feature>
<protein>
    <submittedName>
        <fullName evidence="8">L-carnitine/gamma-butyrobetaine antiporter</fullName>
    </submittedName>
</protein>
<keyword evidence="9" id="KW-1185">Reference proteome</keyword>
<evidence type="ECO:0000256" key="3">
    <source>
        <dbReference type="ARBA" id="ARBA00022475"/>
    </source>
</evidence>
<evidence type="ECO:0000256" key="1">
    <source>
        <dbReference type="ARBA" id="ARBA00004651"/>
    </source>
</evidence>
<feature type="transmembrane region" description="Helical" evidence="7">
    <location>
        <begin position="266"/>
        <end position="286"/>
    </location>
</feature>
<feature type="transmembrane region" description="Helical" evidence="7">
    <location>
        <begin position="94"/>
        <end position="113"/>
    </location>
</feature>
<organism evidence="8 9">
    <name type="scientific">Dehalobacterium formicoaceticum</name>
    <dbReference type="NCBI Taxonomy" id="51515"/>
    <lineage>
        <taxon>Bacteria</taxon>
        <taxon>Bacillati</taxon>
        <taxon>Bacillota</taxon>
        <taxon>Clostridia</taxon>
        <taxon>Eubacteriales</taxon>
        <taxon>Peptococcaceae</taxon>
        <taxon>Dehalobacterium</taxon>
    </lineage>
</organism>
<feature type="transmembrane region" description="Helical" evidence="7">
    <location>
        <begin position="194"/>
        <end position="216"/>
    </location>
</feature>
<feature type="transmembrane region" description="Helical" evidence="7">
    <location>
        <begin position="142"/>
        <end position="165"/>
    </location>
</feature>
<sequence>MNDSKKAVEKLEIDKILYFFPIVIILSACVYLGFNLEKANNIINVIFAYITGNFSWFYQFFTFGCLAVCIYLIFGKYGSMRFGDEKPEFSTFSWLSMIFTAALGGSLVLWATIEPFYYVMGPPFGVEAYSYEAYQWATTYPLFHWGFTGNSMYCALGVTFAYMFWVRKKDVNRASTACALVLGDKVTSGWAGKIIDILLIISIVGGIATTLGLSTPLASELIVALFGIPRTLTMDIALIIFWVILISITVYSGLNKGIRIVSNVRMWLIFGILGYIFLVGPKVFMLNNFCEGLGNMMNDFFKMSFYTEPFGNPDFNGFPQWWTIFYWAWWASYASQMGIYFARISKGRTVRSFCLAILTATGLGVWIFFAVFGNYTLHAFINEKLPQLPDILNNAGNAAAVVHVWESLPLPTLVLSAILLLTILATITLLNGSAYTLAMLSTKKLTGEQEPAGWNRISWVLVLGTLALILMAIGGLKAVQTSSVLVSFPMLFIFIIIIAGFFKVTKDDNWGNLNGKTKQNIVAKTDSESANI</sequence>
<keyword evidence="3" id="KW-1003">Cell membrane</keyword>